<organism evidence="1 2">
    <name type="scientific">Sphingomonas guangdongensis</name>
    <dbReference type="NCBI Taxonomy" id="1141890"/>
    <lineage>
        <taxon>Bacteria</taxon>
        <taxon>Pseudomonadati</taxon>
        <taxon>Pseudomonadota</taxon>
        <taxon>Alphaproteobacteria</taxon>
        <taxon>Sphingomonadales</taxon>
        <taxon>Sphingomonadaceae</taxon>
        <taxon>Sphingomonas</taxon>
    </lineage>
</organism>
<dbReference type="EMBL" id="OBMI01000001">
    <property type="protein sequence ID" value="SOB78606.1"/>
    <property type="molecule type" value="Genomic_DNA"/>
</dbReference>
<proteinExistence type="predicted"/>
<keyword evidence="2" id="KW-1185">Reference proteome</keyword>
<protein>
    <submittedName>
        <fullName evidence="1">Uncharacterized protein</fullName>
    </submittedName>
</protein>
<dbReference type="RefSeq" id="WP_097062105.1">
    <property type="nucleotide sequence ID" value="NZ_OBMI01000001.1"/>
</dbReference>
<dbReference type="AlphaFoldDB" id="A0A285Q9U5"/>
<reference evidence="1 2" key="1">
    <citation type="submission" date="2017-07" db="EMBL/GenBank/DDBJ databases">
        <authorList>
            <person name="Sun Z.S."/>
            <person name="Albrecht U."/>
            <person name="Echele G."/>
            <person name="Lee C.C."/>
        </authorList>
    </citation>
    <scope>NUCLEOTIDE SEQUENCE [LARGE SCALE GENOMIC DNA]</scope>
    <source>
        <strain evidence="1 2">CGMCC 1.12672</strain>
    </source>
</reference>
<dbReference type="OrthoDB" id="7449825at2"/>
<sequence length="140" mass="15179">MAYLNFSEAAAGSPAGDAAEPRRTTGFSALEWSVIMLAERDKLSSLRAPGALSVAMGAVFGGRSHNPRLADPQLEALRRMAVISWHYGYVVPGDAVKAFLDAGFTQEQYELLVDSIGVRRRAVTERRFRRGLAAKLARAA</sequence>
<evidence type="ECO:0000313" key="1">
    <source>
        <dbReference type="EMBL" id="SOB78606.1"/>
    </source>
</evidence>
<evidence type="ECO:0000313" key="2">
    <source>
        <dbReference type="Proteomes" id="UP000219494"/>
    </source>
</evidence>
<name>A0A285Q9U5_9SPHN</name>
<dbReference type="Proteomes" id="UP000219494">
    <property type="component" value="Unassembled WGS sequence"/>
</dbReference>
<gene>
    <name evidence="1" type="ORF">SAMN06297144_0112</name>
</gene>
<accession>A0A285Q9U5</accession>